<dbReference type="Gene3D" id="3.40.630.30">
    <property type="match status" value="1"/>
</dbReference>
<evidence type="ECO:0000313" key="4">
    <source>
        <dbReference type="EMBL" id="OAN31488.1"/>
    </source>
</evidence>
<dbReference type="AlphaFoldDB" id="A0A178LKW1"/>
<name>A0A178LKW1_9PSED</name>
<sequence length="153" mass="17751">MESPMTIRPLTETDHAVWHDLWQAYLAFYETKLPETTYARTWQRLLDPAQPLHGALAWDGERPLGLVHFIFHPSCWTEGDYCYLQDLYVAEGHRGGGLGRALIEHVYARARADGCDRVHWLTQETNQAGRQLYDRIATRSGFIQYRHLLGDRP</sequence>
<dbReference type="PROSITE" id="PS51186">
    <property type="entry name" value="GNAT"/>
    <property type="match status" value="1"/>
</dbReference>
<dbReference type="CDD" id="cd04301">
    <property type="entry name" value="NAT_SF"/>
    <property type="match status" value="1"/>
</dbReference>
<evidence type="ECO:0000256" key="1">
    <source>
        <dbReference type="ARBA" id="ARBA00022679"/>
    </source>
</evidence>
<organism evidence="4 5">
    <name type="scientific">Pseudomonas oryzihabitans</name>
    <dbReference type="NCBI Taxonomy" id="47885"/>
    <lineage>
        <taxon>Bacteria</taxon>
        <taxon>Pseudomonadati</taxon>
        <taxon>Pseudomonadota</taxon>
        <taxon>Gammaproteobacteria</taxon>
        <taxon>Pseudomonadales</taxon>
        <taxon>Pseudomonadaceae</taxon>
        <taxon>Pseudomonas</taxon>
    </lineage>
</organism>
<protein>
    <submittedName>
        <fullName evidence="4">GNAT family acetyltransferase</fullName>
    </submittedName>
</protein>
<dbReference type="Proteomes" id="UP000078356">
    <property type="component" value="Unassembled WGS sequence"/>
</dbReference>
<comment type="caution">
    <text evidence="4">The sequence shown here is derived from an EMBL/GenBank/DDBJ whole genome shotgun (WGS) entry which is preliminary data.</text>
</comment>
<dbReference type="EMBL" id="LWCR01000004">
    <property type="protein sequence ID" value="OAN31488.1"/>
    <property type="molecule type" value="Genomic_DNA"/>
</dbReference>
<dbReference type="PANTHER" id="PTHR43877">
    <property type="entry name" value="AMINOALKYLPHOSPHONATE N-ACETYLTRANSFERASE-RELATED-RELATED"/>
    <property type="match status" value="1"/>
</dbReference>
<gene>
    <name evidence="4" type="ORF">A4V15_12390</name>
</gene>
<dbReference type="InterPro" id="IPR050832">
    <property type="entry name" value="Bact_Acetyltransf"/>
</dbReference>
<keyword evidence="1 4" id="KW-0808">Transferase</keyword>
<dbReference type="SUPFAM" id="SSF55729">
    <property type="entry name" value="Acyl-CoA N-acyltransferases (Nat)"/>
    <property type="match status" value="1"/>
</dbReference>
<feature type="domain" description="N-acetyltransferase" evidence="3">
    <location>
        <begin position="5"/>
        <end position="153"/>
    </location>
</feature>
<evidence type="ECO:0000313" key="5">
    <source>
        <dbReference type="Proteomes" id="UP000078356"/>
    </source>
</evidence>
<dbReference type="InterPro" id="IPR000182">
    <property type="entry name" value="GNAT_dom"/>
</dbReference>
<dbReference type="InterPro" id="IPR016181">
    <property type="entry name" value="Acyl_CoA_acyltransferase"/>
</dbReference>
<dbReference type="GO" id="GO:0016747">
    <property type="term" value="F:acyltransferase activity, transferring groups other than amino-acyl groups"/>
    <property type="evidence" value="ECO:0007669"/>
    <property type="project" value="InterPro"/>
</dbReference>
<accession>A0A178LKW1</accession>
<evidence type="ECO:0000256" key="2">
    <source>
        <dbReference type="ARBA" id="ARBA00023315"/>
    </source>
</evidence>
<proteinExistence type="predicted"/>
<evidence type="ECO:0000259" key="3">
    <source>
        <dbReference type="PROSITE" id="PS51186"/>
    </source>
</evidence>
<keyword evidence="2" id="KW-0012">Acyltransferase</keyword>
<reference evidence="4 5" key="1">
    <citation type="submission" date="2016-04" db="EMBL/GenBank/DDBJ databases">
        <title>Draft Genome Sequences of Staphylococcus capitis Strain H36, S. capitis Strain H65, S. cohnii Strain H62, S. hominis Strain H69, Mycobacterium iranicum Strain H39, Plantibacter sp. Strain H53, Pseudomonas oryzihabitans Strain H72, and Microbacterium sp. Strain H83, isolated from residential settings.</title>
        <authorList>
            <person name="Lymperopoulou D."/>
            <person name="Adams R.I."/>
            <person name="Lindow S."/>
            <person name="Coil D.A."/>
            <person name="Jospin G."/>
            <person name="Eisen J.A."/>
        </authorList>
    </citation>
    <scope>NUCLEOTIDE SEQUENCE [LARGE SCALE GENOMIC DNA]</scope>
    <source>
        <strain evidence="4 5">H72</strain>
    </source>
</reference>
<dbReference type="Pfam" id="PF00583">
    <property type="entry name" value="Acetyltransf_1"/>
    <property type="match status" value="1"/>
</dbReference>